<keyword evidence="5 11" id="KW-0812">Transmembrane</keyword>
<dbReference type="Pfam" id="PF17820">
    <property type="entry name" value="PDZ_6"/>
    <property type="match status" value="1"/>
</dbReference>
<dbReference type="GO" id="GO:0016020">
    <property type="term" value="C:membrane"/>
    <property type="evidence" value="ECO:0007669"/>
    <property type="project" value="UniProtKB-SubCell"/>
</dbReference>
<evidence type="ECO:0000256" key="11">
    <source>
        <dbReference type="RuleBase" id="RU362031"/>
    </source>
</evidence>
<dbReference type="SUPFAM" id="SSF50156">
    <property type="entry name" value="PDZ domain-like"/>
    <property type="match status" value="1"/>
</dbReference>
<feature type="transmembrane region" description="Helical" evidence="11">
    <location>
        <begin position="332"/>
        <end position="350"/>
    </location>
</feature>
<keyword evidence="9 11" id="KW-0482">Metalloprotease</keyword>
<dbReference type="OrthoDB" id="9782003at2"/>
<comment type="similarity">
    <text evidence="3 11">Belongs to the peptidase M50B family.</text>
</comment>
<evidence type="ECO:0000313" key="13">
    <source>
        <dbReference type="EMBL" id="PKR48078.1"/>
    </source>
</evidence>
<evidence type="ECO:0000313" key="14">
    <source>
        <dbReference type="Proteomes" id="UP000233597"/>
    </source>
</evidence>
<dbReference type="InterPro" id="IPR004387">
    <property type="entry name" value="Pept_M50_Zn"/>
</dbReference>
<dbReference type="InterPro" id="IPR041489">
    <property type="entry name" value="PDZ_6"/>
</dbReference>
<dbReference type="InterPro" id="IPR008915">
    <property type="entry name" value="Peptidase_M50"/>
</dbReference>
<evidence type="ECO:0000256" key="6">
    <source>
        <dbReference type="ARBA" id="ARBA00022801"/>
    </source>
</evidence>
<evidence type="ECO:0000256" key="10">
    <source>
        <dbReference type="ARBA" id="ARBA00023136"/>
    </source>
</evidence>
<protein>
    <recommendedName>
        <fullName evidence="11">Zinc metalloprotease</fullName>
        <ecNumber evidence="11">3.4.24.-</ecNumber>
    </recommendedName>
</protein>
<feature type="domain" description="PDZ" evidence="12">
    <location>
        <begin position="134"/>
        <end position="189"/>
    </location>
</feature>
<evidence type="ECO:0000256" key="2">
    <source>
        <dbReference type="ARBA" id="ARBA00004141"/>
    </source>
</evidence>
<organism evidence="13 14">
    <name type="scientific">Thalassospira marina</name>
    <dbReference type="NCBI Taxonomy" id="2048283"/>
    <lineage>
        <taxon>Bacteria</taxon>
        <taxon>Pseudomonadati</taxon>
        <taxon>Pseudomonadota</taxon>
        <taxon>Alphaproteobacteria</taxon>
        <taxon>Rhodospirillales</taxon>
        <taxon>Thalassospiraceae</taxon>
        <taxon>Thalassospira</taxon>
    </lineage>
</organism>
<dbReference type="NCBIfam" id="TIGR00054">
    <property type="entry name" value="RIP metalloprotease RseP"/>
    <property type="match status" value="1"/>
</dbReference>
<feature type="transmembrane region" description="Helical" evidence="11">
    <location>
        <begin position="102"/>
        <end position="126"/>
    </location>
</feature>
<name>A0A2N3KBZ0_9PROT</name>
<dbReference type="CDD" id="cd23081">
    <property type="entry name" value="cpPDZ_EcRseP-like"/>
    <property type="match status" value="1"/>
</dbReference>
<evidence type="ECO:0000259" key="12">
    <source>
        <dbReference type="PROSITE" id="PS50106"/>
    </source>
</evidence>
<evidence type="ECO:0000256" key="3">
    <source>
        <dbReference type="ARBA" id="ARBA00007931"/>
    </source>
</evidence>
<evidence type="ECO:0000256" key="1">
    <source>
        <dbReference type="ARBA" id="ARBA00001947"/>
    </source>
</evidence>
<dbReference type="EMBL" id="NWTK01000024">
    <property type="protein sequence ID" value="PKR48078.1"/>
    <property type="molecule type" value="Genomic_DNA"/>
</dbReference>
<accession>A0A2N3KBZ0</accession>
<keyword evidence="7 11" id="KW-0862">Zinc</keyword>
<dbReference type="GO" id="GO:0006508">
    <property type="term" value="P:proteolysis"/>
    <property type="evidence" value="ECO:0007669"/>
    <property type="project" value="UniProtKB-KW"/>
</dbReference>
<dbReference type="PANTHER" id="PTHR42837:SF2">
    <property type="entry name" value="MEMBRANE METALLOPROTEASE ARASP2, CHLOROPLASTIC-RELATED"/>
    <property type="match status" value="1"/>
</dbReference>
<dbReference type="CDD" id="cd06163">
    <property type="entry name" value="S2P-M50_PDZ_RseP-like"/>
    <property type="match status" value="1"/>
</dbReference>
<keyword evidence="6 11" id="KW-0378">Hydrolase</keyword>
<proteinExistence type="inferred from homology"/>
<dbReference type="AlphaFoldDB" id="A0A2N3KBZ0"/>
<keyword evidence="4 13" id="KW-0645">Protease</keyword>
<dbReference type="InterPro" id="IPR001478">
    <property type="entry name" value="PDZ"/>
</dbReference>
<evidence type="ECO:0000256" key="4">
    <source>
        <dbReference type="ARBA" id="ARBA00022670"/>
    </source>
</evidence>
<evidence type="ECO:0000256" key="9">
    <source>
        <dbReference type="ARBA" id="ARBA00023049"/>
    </source>
</evidence>
<dbReference type="EC" id="3.4.24.-" evidence="11"/>
<keyword evidence="11" id="KW-0479">Metal-binding</keyword>
<comment type="cofactor">
    <cofactor evidence="1 11">
        <name>Zn(2+)</name>
        <dbReference type="ChEBI" id="CHEBI:29105"/>
    </cofactor>
</comment>
<gene>
    <name evidence="13" type="primary">rseP</name>
    <name evidence="13" type="ORF">COO20_24800</name>
</gene>
<comment type="caution">
    <text evidence="13">The sequence shown here is derived from an EMBL/GenBank/DDBJ whole genome shotgun (WGS) entry which is preliminary data.</text>
</comment>
<dbReference type="Pfam" id="PF02163">
    <property type="entry name" value="Peptidase_M50"/>
    <property type="match status" value="1"/>
</dbReference>
<dbReference type="PANTHER" id="PTHR42837">
    <property type="entry name" value="REGULATOR OF SIGMA-E PROTEASE RSEP"/>
    <property type="match status" value="1"/>
</dbReference>
<keyword evidence="8 11" id="KW-1133">Transmembrane helix</keyword>
<evidence type="ECO:0000256" key="8">
    <source>
        <dbReference type="ARBA" id="ARBA00022989"/>
    </source>
</evidence>
<dbReference type="GO" id="GO:0004222">
    <property type="term" value="F:metalloendopeptidase activity"/>
    <property type="evidence" value="ECO:0007669"/>
    <property type="project" value="InterPro"/>
</dbReference>
<dbReference type="SMART" id="SM00228">
    <property type="entry name" value="PDZ"/>
    <property type="match status" value="1"/>
</dbReference>
<sequence>MVTILAFLFVLSVLVFVHEYGHYWVAIKAGVKVESFSIGFGPEIVGWNDKSGTRWKISALPLGGYVKMYGDMNPASAGMRDDLTEEESKHAFHHKGLLARAAIVFAGPFANFIFAIVIFTILFAAVGQQRALPVVGDVSPDSAAASAGLQADDQILAVDGQSIEWFDELSVLIRQKPGQQVDLTVKRGENTIDVMATPEAVTQGDGPDAVTFGRLGVSAGKFVSHRDGFFDAVGHGVNTTFGIVTQTFSAIGEMIAGERDSSELGGPIRIAQMSGQVAEGGIAPLLSFMGYLSVSLGLINLMPVPLLDGGHLVFYLIEALRGKPMSAKAQEYGFRLGAGLVFSLIIFATWNDLSHLGVWNFFKGLAGG</sequence>
<dbReference type="RefSeq" id="WP_101271499.1">
    <property type="nucleotide sequence ID" value="NZ_NWTK01000024.1"/>
</dbReference>
<dbReference type="InterPro" id="IPR036034">
    <property type="entry name" value="PDZ_sf"/>
</dbReference>
<dbReference type="GO" id="GO:0046872">
    <property type="term" value="F:metal ion binding"/>
    <property type="evidence" value="ECO:0007669"/>
    <property type="project" value="UniProtKB-KW"/>
</dbReference>
<keyword evidence="10 11" id="KW-0472">Membrane</keyword>
<dbReference type="Proteomes" id="UP000233597">
    <property type="component" value="Unassembled WGS sequence"/>
</dbReference>
<dbReference type="PROSITE" id="PS50106">
    <property type="entry name" value="PDZ"/>
    <property type="match status" value="1"/>
</dbReference>
<dbReference type="Gene3D" id="2.30.42.10">
    <property type="match status" value="1"/>
</dbReference>
<comment type="subcellular location">
    <subcellularLocation>
        <location evidence="2">Membrane</location>
        <topology evidence="2">Multi-pass membrane protein</topology>
    </subcellularLocation>
</comment>
<evidence type="ECO:0000256" key="7">
    <source>
        <dbReference type="ARBA" id="ARBA00022833"/>
    </source>
</evidence>
<reference evidence="13 14" key="1">
    <citation type="submission" date="2017-09" db="EMBL/GenBank/DDBJ databases">
        <title>Biodiversity and function of Thalassospira species in the particle-attached aromatic-hydrocarbon-degrading consortia from the surface seawater of the South China Sea.</title>
        <authorList>
            <person name="Dong C."/>
            <person name="Liu R."/>
            <person name="Shao Z."/>
        </authorList>
    </citation>
    <scope>NUCLEOTIDE SEQUENCE [LARGE SCALE GENOMIC DNA]</scope>
    <source>
        <strain evidence="13 14">CSC1P2</strain>
    </source>
</reference>
<evidence type="ECO:0000256" key="5">
    <source>
        <dbReference type="ARBA" id="ARBA00022692"/>
    </source>
</evidence>